<keyword evidence="3 8" id="KW-0378">Hydrolase</keyword>
<dbReference type="SUPFAM" id="SSF52096">
    <property type="entry name" value="ClpP/crotonase"/>
    <property type="match status" value="1"/>
</dbReference>
<keyword evidence="4" id="KW-0720">Serine protease</keyword>
<keyword evidence="6" id="KW-0472">Membrane</keyword>
<dbReference type="CDD" id="cd07023">
    <property type="entry name" value="S49_Sppa_N_C"/>
    <property type="match status" value="1"/>
</dbReference>
<proteinExistence type="inferred from homology"/>
<feature type="transmembrane region" description="Helical" evidence="6">
    <location>
        <begin position="79"/>
        <end position="97"/>
    </location>
</feature>
<keyword evidence="6" id="KW-1133">Transmembrane helix</keyword>
<evidence type="ECO:0000259" key="7">
    <source>
        <dbReference type="Pfam" id="PF01343"/>
    </source>
</evidence>
<protein>
    <submittedName>
        <fullName evidence="8">S49 family peptidase</fullName>
        <ecNumber evidence="8">3.4.21.-</ecNumber>
    </submittedName>
</protein>
<keyword evidence="6" id="KW-0812">Transmembrane</keyword>
<dbReference type="PANTHER" id="PTHR42987:SF8">
    <property type="entry name" value="PROTEINASE"/>
    <property type="match status" value="1"/>
</dbReference>
<feature type="region of interest" description="Disordered" evidence="5">
    <location>
        <begin position="1"/>
        <end position="51"/>
    </location>
</feature>
<evidence type="ECO:0000256" key="3">
    <source>
        <dbReference type="ARBA" id="ARBA00022801"/>
    </source>
</evidence>
<evidence type="ECO:0000313" key="9">
    <source>
        <dbReference type="Proteomes" id="UP001379945"/>
    </source>
</evidence>
<dbReference type="Gene3D" id="3.90.226.10">
    <property type="entry name" value="2-enoyl-CoA Hydratase, Chain A, domain 1"/>
    <property type="match status" value="1"/>
</dbReference>
<evidence type="ECO:0000256" key="4">
    <source>
        <dbReference type="ARBA" id="ARBA00022825"/>
    </source>
</evidence>
<evidence type="ECO:0000256" key="1">
    <source>
        <dbReference type="ARBA" id="ARBA00008683"/>
    </source>
</evidence>
<organism evidence="8 9">
    <name type="scientific">Ideonella margarita</name>
    <dbReference type="NCBI Taxonomy" id="2984191"/>
    <lineage>
        <taxon>Bacteria</taxon>
        <taxon>Pseudomonadati</taxon>
        <taxon>Pseudomonadota</taxon>
        <taxon>Betaproteobacteria</taxon>
        <taxon>Burkholderiales</taxon>
        <taxon>Sphaerotilaceae</taxon>
        <taxon>Ideonella</taxon>
    </lineage>
</organism>
<dbReference type="InterPro" id="IPR029045">
    <property type="entry name" value="ClpP/crotonase-like_dom_sf"/>
</dbReference>
<dbReference type="Gene3D" id="6.20.330.10">
    <property type="match status" value="1"/>
</dbReference>
<gene>
    <name evidence="8" type="ORF">AACH00_01755</name>
</gene>
<evidence type="ECO:0000256" key="6">
    <source>
        <dbReference type="SAM" id="Phobius"/>
    </source>
</evidence>
<evidence type="ECO:0000256" key="2">
    <source>
        <dbReference type="ARBA" id="ARBA00022670"/>
    </source>
</evidence>
<evidence type="ECO:0000256" key="5">
    <source>
        <dbReference type="SAM" id="MobiDB-lite"/>
    </source>
</evidence>
<sequence length="360" mass="38530">MSDVQDNSTNPPVPTPAPTPEAVAQTTADANTAASTAATAQAPAAASASQSQINSLETLVRQVSGELLRERRSDRRWRLALRLGWFGLVLALVWSGFSQRGNHPNAPSGPHTALVEVRGEIAADSEASAENLVASLKSAFQDEGAQAVVLRINSPGGSPVQAGIINDEIRRLKVLHKKKVYAVVEEMCASGAYYIAVAADEIYVDKASVVGSIGVLMDGFGFTGLMEKLGVERRLLTAGSNKGMLDPYSPANERQTALAKAMIDQIHQQFIKVVKEGRGERLKETPDTFSGLFWNGEEAVKMGLADEFGNLDFVAREVIKAEEVIDYTPQDNVAERLAKRFGASVGAGAVRALRGSLELR</sequence>
<dbReference type="PANTHER" id="PTHR42987">
    <property type="entry name" value="PEPTIDASE S49"/>
    <property type="match status" value="1"/>
</dbReference>
<reference evidence="8 9" key="1">
    <citation type="submission" date="2024-04" db="EMBL/GenBank/DDBJ databases">
        <title>Novel species of the genus Ideonella isolated from streams.</title>
        <authorList>
            <person name="Lu H."/>
        </authorList>
    </citation>
    <scope>NUCLEOTIDE SEQUENCE [LARGE SCALE GENOMIC DNA]</scope>
    <source>
        <strain evidence="8 9">LYT19W</strain>
    </source>
</reference>
<keyword evidence="2" id="KW-0645">Protease</keyword>
<feature type="compositionally biased region" description="Polar residues" evidence="5">
    <location>
        <begin position="1"/>
        <end position="10"/>
    </location>
</feature>
<keyword evidence="9" id="KW-1185">Reference proteome</keyword>
<dbReference type="EMBL" id="JBBUTI010000001">
    <property type="protein sequence ID" value="MEK8045067.1"/>
    <property type="molecule type" value="Genomic_DNA"/>
</dbReference>
<dbReference type="InterPro" id="IPR002142">
    <property type="entry name" value="Peptidase_S49"/>
</dbReference>
<feature type="compositionally biased region" description="Low complexity" evidence="5">
    <location>
        <begin position="20"/>
        <end position="51"/>
    </location>
</feature>
<dbReference type="RefSeq" id="WP_341397215.1">
    <property type="nucleotide sequence ID" value="NZ_JBBUTI010000001.1"/>
</dbReference>
<name>A0ABU9C3Q2_9BURK</name>
<dbReference type="InterPro" id="IPR047272">
    <property type="entry name" value="S49_SppA_C"/>
</dbReference>
<evidence type="ECO:0000313" key="8">
    <source>
        <dbReference type="EMBL" id="MEK8045067.1"/>
    </source>
</evidence>
<dbReference type="EC" id="3.4.21.-" evidence="8"/>
<comment type="similarity">
    <text evidence="1">Belongs to the peptidase S49 family.</text>
</comment>
<dbReference type="Proteomes" id="UP001379945">
    <property type="component" value="Unassembled WGS sequence"/>
</dbReference>
<accession>A0ABU9C3Q2</accession>
<comment type="caution">
    <text evidence="8">The sequence shown here is derived from an EMBL/GenBank/DDBJ whole genome shotgun (WGS) entry which is preliminary data.</text>
</comment>
<dbReference type="Pfam" id="PF01343">
    <property type="entry name" value="Peptidase_S49"/>
    <property type="match status" value="1"/>
</dbReference>
<dbReference type="GO" id="GO:0016787">
    <property type="term" value="F:hydrolase activity"/>
    <property type="evidence" value="ECO:0007669"/>
    <property type="project" value="UniProtKB-KW"/>
</dbReference>
<feature type="domain" description="Peptidase S49" evidence="7">
    <location>
        <begin position="176"/>
        <end position="321"/>
    </location>
</feature>